<gene>
    <name evidence="1" type="ORF">Pa4123_82880</name>
</gene>
<evidence type="ECO:0000313" key="1">
    <source>
        <dbReference type="EMBL" id="GLI03010.1"/>
    </source>
</evidence>
<dbReference type="NCBIfam" id="NF033179">
    <property type="entry name" value="TnsA_like_Actin"/>
    <property type="match status" value="1"/>
</dbReference>
<evidence type="ECO:0000313" key="2">
    <source>
        <dbReference type="Proteomes" id="UP001144280"/>
    </source>
</evidence>
<dbReference type="Proteomes" id="UP001144280">
    <property type="component" value="Unassembled WGS sequence"/>
</dbReference>
<name>A0ABQ5R9E3_9ACTN</name>
<sequence length="189" mass="20777">MQFLVSTGRHHGFESLEEARLLLALDFAADLVNVLAQPLRLRYSTRSGPREHIPDFLAFSRTGRWLIDVRPAARVTQQDRVAFAASAEVALLLGWRYVVVTGWKPHVTSTLDTLSAQRRPLTDRLGMADALVAAVAAGPRPFGELAGSTVAPPVARAWLLHLLWQRRLGVELGSALSETSLVCAGKEYR</sequence>
<evidence type="ECO:0008006" key="3">
    <source>
        <dbReference type="Google" id="ProtNLM"/>
    </source>
</evidence>
<keyword evidence="2" id="KW-1185">Reference proteome</keyword>
<proteinExistence type="predicted"/>
<reference evidence="1" key="1">
    <citation type="submission" date="2022-12" db="EMBL/GenBank/DDBJ databases">
        <title>New Phytohabitans aurantiacus sp. RD004123 nov., an actinomycete isolated from soil.</title>
        <authorList>
            <person name="Triningsih D.W."/>
            <person name="Harunari E."/>
            <person name="Igarashi Y."/>
        </authorList>
    </citation>
    <scope>NUCLEOTIDE SEQUENCE</scope>
    <source>
        <strain evidence="1">RD004123</strain>
    </source>
</reference>
<protein>
    <recommendedName>
        <fullName evidence="3">TnsA endonuclease N-terminal domain-containing protein</fullName>
    </recommendedName>
</protein>
<organism evidence="1 2">
    <name type="scientific">Phytohabitans aurantiacus</name>
    <dbReference type="NCBI Taxonomy" id="3016789"/>
    <lineage>
        <taxon>Bacteria</taxon>
        <taxon>Bacillati</taxon>
        <taxon>Actinomycetota</taxon>
        <taxon>Actinomycetes</taxon>
        <taxon>Micromonosporales</taxon>
        <taxon>Micromonosporaceae</taxon>
    </lineage>
</organism>
<dbReference type="EMBL" id="BSDI01000074">
    <property type="protein sequence ID" value="GLI03010.1"/>
    <property type="molecule type" value="Genomic_DNA"/>
</dbReference>
<dbReference type="InterPro" id="IPR048000">
    <property type="entry name" value="TnsA-like"/>
</dbReference>
<accession>A0ABQ5R9E3</accession>
<comment type="caution">
    <text evidence="1">The sequence shown here is derived from an EMBL/GenBank/DDBJ whole genome shotgun (WGS) entry which is preliminary data.</text>
</comment>